<organism evidence="2 3">
    <name type="scientific">Sporisorium graminicola</name>
    <dbReference type="NCBI Taxonomy" id="280036"/>
    <lineage>
        <taxon>Eukaryota</taxon>
        <taxon>Fungi</taxon>
        <taxon>Dikarya</taxon>
        <taxon>Basidiomycota</taxon>
        <taxon>Ustilaginomycotina</taxon>
        <taxon>Ustilaginomycetes</taxon>
        <taxon>Ustilaginales</taxon>
        <taxon>Ustilaginaceae</taxon>
        <taxon>Sporisorium</taxon>
    </lineage>
</organism>
<feature type="compositionally biased region" description="Low complexity" evidence="1">
    <location>
        <begin position="27"/>
        <end position="40"/>
    </location>
</feature>
<feature type="compositionally biased region" description="Polar residues" evidence="1">
    <location>
        <begin position="46"/>
        <end position="62"/>
    </location>
</feature>
<dbReference type="OrthoDB" id="114080at2759"/>
<sequence>MPKNGSAAGSSQSPLTVRKDKKRKHASLTAPSASSSSSPPKKQGRTDGTTLQLDDILSTLSAGTGLWDGKEGKRKEKEKERPMKKAKQDAKVASGGESKGQGKGKSVSALELLMGVGSGSVEQSVKERKTKGPASAKHEVREEKGISAGNVVDSGKQKQGAKAVADNVTANERLRQSGNDDVLARRDAHAASTTSQTAVATRTTQPQAPTSTSTFASPPPPSLALTPSTPITTTNTTNPSTPITAADTISDAASTLLKPLRAHLRLLTATFERLGSERVLVDRIWYKNSVQFKSALWWRVGVCGVRRALHRLLLLPSVPSDGEGEGEGSGSVAVRAVCSVAKLYAGLGGGLPAFHAAASCSFSSSGNSPYPSLPRFDAKPSAATAREFLATAEAQSHLRETLQTLHVLRSVLQVVKRRSHAAGKLFLVHLNTPPAPTFAPLVSACFALVAGVCAEVEGGGGADTGDAEAEGLERVVGRIMDVLQGLKRG</sequence>
<feature type="region of interest" description="Disordered" evidence="1">
    <location>
        <begin position="1"/>
        <end position="245"/>
    </location>
</feature>
<feature type="compositionally biased region" description="Low complexity" evidence="1">
    <location>
        <begin position="190"/>
        <end position="216"/>
    </location>
</feature>
<feature type="compositionally biased region" description="Basic and acidic residues" evidence="1">
    <location>
        <begin position="68"/>
        <end position="90"/>
    </location>
</feature>
<evidence type="ECO:0000313" key="3">
    <source>
        <dbReference type="Proteomes" id="UP000306050"/>
    </source>
</evidence>
<keyword evidence="3" id="KW-1185">Reference proteome</keyword>
<proteinExistence type="predicted"/>
<reference evidence="2 3" key="1">
    <citation type="submission" date="2019-05" db="EMBL/GenBank/DDBJ databases">
        <title>Sporisorium graminicola CBS 10092 draft sequencing and annotation.</title>
        <authorList>
            <person name="Solano-Gonzalez S."/>
            <person name="Caddick M.X."/>
            <person name="Darby A."/>
        </authorList>
    </citation>
    <scope>NUCLEOTIDE SEQUENCE [LARGE SCALE GENOMIC DNA]</scope>
    <source>
        <strain evidence="2 3">CBS 10092</strain>
    </source>
</reference>
<dbReference type="AlphaFoldDB" id="A0A4U7KP42"/>
<dbReference type="Proteomes" id="UP000306050">
    <property type="component" value="Chromosome SGRAM_5"/>
</dbReference>
<evidence type="ECO:0000313" key="2">
    <source>
        <dbReference type="EMBL" id="TKY85973.1"/>
    </source>
</evidence>
<feature type="compositionally biased region" description="Basic and acidic residues" evidence="1">
    <location>
        <begin position="136"/>
        <end position="145"/>
    </location>
</feature>
<comment type="caution">
    <text evidence="2">The sequence shown here is derived from an EMBL/GenBank/DDBJ whole genome shotgun (WGS) entry which is preliminary data.</text>
</comment>
<dbReference type="GeneID" id="40727693"/>
<protein>
    <submittedName>
        <fullName evidence="2">Uncharacterized protein</fullName>
    </submittedName>
</protein>
<dbReference type="KEGG" id="sgra:EX895_004798"/>
<feature type="compositionally biased region" description="Low complexity" evidence="1">
    <location>
        <begin position="223"/>
        <end position="245"/>
    </location>
</feature>
<name>A0A4U7KP42_9BASI</name>
<accession>A0A4U7KP42</accession>
<evidence type="ECO:0000256" key="1">
    <source>
        <dbReference type="SAM" id="MobiDB-lite"/>
    </source>
</evidence>
<gene>
    <name evidence="2" type="ORF">EX895_004798</name>
</gene>
<dbReference type="EMBL" id="SRRM01000018">
    <property type="protein sequence ID" value="TKY85973.1"/>
    <property type="molecule type" value="Genomic_DNA"/>
</dbReference>
<dbReference type="RefSeq" id="XP_029737958.1">
    <property type="nucleotide sequence ID" value="XM_029885392.1"/>
</dbReference>